<dbReference type="EMBL" id="SDRB02003643">
    <property type="protein sequence ID" value="THG17195.1"/>
    <property type="molecule type" value="Genomic_DNA"/>
</dbReference>
<dbReference type="Gene3D" id="3.30.43.10">
    <property type="entry name" value="Uridine Diphospho-n-acetylenolpyruvylglucosamine Reductase, domain 2"/>
    <property type="match status" value="1"/>
</dbReference>
<comment type="caution">
    <text evidence="3">The sequence shown here is derived from an EMBL/GenBank/DDBJ whole genome shotgun (WGS) entry which is preliminary data.</text>
</comment>
<dbReference type="PANTHER" id="PTHR11908:SF132">
    <property type="entry name" value="ALDEHYDE OXIDASE 1-RELATED"/>
    <property type="match status" value="1"/>
</dbReference>
<dbReference type="STRING" id="542762.A0A4S4EM31"/>
<dbReference type="InterPro" id="IPR036318">
    <property type="entry name" value="FAD-bd_PCMH-like_sf"/>
</dbReference>
<dbReference type="InterPro" id="IPR016208">
    <property type="entry name" value="Ald_Oxase/xanthine_DH-like"/>
</dbReference>
<dbReference type="SUPFAM" id="SSF47741">
    <property type="entry name" value="CO dehydrogenase ISP C-domain like"/>
    <property type="match status" value="1"/>
</dbReference>
<dbReference type="GO" id="GO:0050660">
    <property type="term" value="F:flavin adenine dinucleotide binding"/>
    <property type="evidence" value="ECO:0007669"/>
    <property type="project" value="InterPro"/>
</dbReference>
<dbReference type="Gene3D" id="1.10.150.120">
    <property type="entry name" value="[2Fe-2S]-binding domain"/>
    <property type="match status" value="1"/>
</dbReference>
<evidence type="ECO:0000313" key="3">
    <source>
        <dbReference type="EMBL" id="THG17195.1"/>
    </source>
</evidence>
<dbReference type="GO" id="GO:0005506">
    <property type="term" value="F:iron ion binding"/>
    <property type="evidence" value="ECO:0007669"/>
    <property type="project" value="InterPro"/>
</dbReference>
<accession>A0A4S4EM31</accession>
<dbReference type="InterPro" id="IPR016167">
    <property type="entry name" value="FAD-bd_PCMH_sub1"/>
</dbReference>
<reference evidence="3 4" key="1">
    <citation type="journal article" date="2018" name="Proc. Natl. Acad. Sci. U.S.A.">
        <title>Draft genome sequence of Camellia sinensis var. sinensis provides insights into the evolution of the tea genome and tea quality.</title>
        <authorList>
            <person name="Wei C."/>
            <person name="Yang H."/>
            <person name="Wang S."/>
            <person name="Zhao J."/>
            <person name="Liu C."/>
            <person name="Gao L."/>
            <person name="Xia E."/>
            <person name="Lu Y."/>
            <person name="Tai Y."/>
            <person name="She G."/>
            <person name="Sun J."/>
            <person name="Cao H."/>
            <person name="Tong W."/>
            <person name="Gao Q."/>
            <person name="Li Y."/>
            <person name="Deng W."/>
            <person name="Jiang X."/>
            <person name="Wang W."/>
            <person name="Chen Q."/>
            <person name="Zhang S."/>
            <person name="Li H."/>
            <person name="Wu J."/>
            <person name="Wang P."/>
            <person name="Li P."/>
            <person name="Shi C."/>
            <person name="Zheng F."/>
            <person name="Jian J."/>
            <person name="Huang B."/>
            <person name="Shan D."/>
            <person name="Shi M."/>
            <person name="Fang C."/>
            <person name="Yue Y."/>
            <person name="Li F."/>
            <person name="Li D."/>
            <person name="Wei S."/>
            <person name="Han B."/>
            <person name="Jiang C."/>
            <person name="Yin Y."/>
            <person name="Xia T."/>
            <person name="Zhang Z."/>
            <person name="Bennetzen J.L."/>
            <person name="Zhao S."/>
            <person name="Wan X."/>
        </authorList>
    </citation>
    <scope>NUCLEOTIDE SEQUENCE [LARGE SCALE GENOMIC DNA]</scope>
    <source>
        <strain evidence="4">cv. Shuchazao</strain>
        <tissue evidence="3">Leaf</tissue>
    </source>
</reference>
<protein>
    <recommendedName>
        <fullName evidence="2">[2Fe-2S]-binding domain-containing protein</fullName>
    </recommendedName>
</protein>
<dbReference type="GO" id="GO:0016491">
    <property type="term" value="F:oxidoreductase activity"/>
    <property type="evidence" value="ECO:0007669"/>
    <property type="project" value="InterPro"/>
</dbReference>
<dbReference type="PANTHER" id="PTHR11908">
    <property type="entry name" value="XANTHINE DEHYDROGENASE"/>
    <property type="match status" value="1"/>
</dbReference>
<dbReference type="InterPro" id="IPR036884">
    <property type="entry name" value="2Fe-2S-bd_dom_sf"/>
</dbReference>
<name>A0A4S4EM31_CAMSN</name>
<evidence type="ECO:0000259" key="2">
    <source>
        <dbReference type="Pfam" id="PF01799"/>
    </source>
</evidence>
<organism evidence="3 4">
    <name type="scientific">Camellia sinensis var. sinensis</name>
    <name type="common">China tea</name>
    <dbReference type="NCBI Taxonomy" id="542762"/>
    <lineage>
        <taxon>Eukaryota</taxon>
        <taxon>Viridiplantae</taxon>
        <taxon>Streptophyta</taxon>
        <taxon>Embryophyta</taxon>
        <taxon>Tracheophyta</taxon>
        <taxon>Spermatophyta</taxon>
        <taxon>Magnoliopsida</taxon>
        <taxon>eudicotyledons</taxon>
        <taxon>Gunneridae</taxon>
        <taxon>Pentapetalae</taxon>
        <taxon>asterids</taxon>
        <taxon>Ericales</taxon>
        <taxon>Theaceae</taxon>
        <taxon>Camellia</taxon>
    </lineage>
</organism>
<dbReference type="Proteomes" id="UP000306102">
    <property type="component" value="Unassembled WGS sequence"/>
</dbReference>
<sequence>MCISLFSALINAEKTPRAEPPPGFSKLTVSEAEKAIAGNLCRCTGYRPIVDACKSFAADVDMEDLGINSFWKTGESNEVKASKLPFHNPSDQICTFPEFLKNEIRSSMLLCSKSNYWYQPVNVKELTSMLLAENDTQVKLVVANTGTGYYKEVDHYDKYIDLRHVC</sequence>
<gene>
    <name evidence="3" type="ORF">TEA_027013</name>
</gene>
<dbReference type="Pfam" id="PF01799">
    <property type="entry name" value="Fer2_2"/>
    <property type="match status" value="1"/>
</dbReference>
<keyword evidence="1" id="KW-0500">Molybdenum</keyword>
<dbReference type="InterPro" id="IPR002888">
    <property type="entry name" value="2Fe-2S-bd"/>
</dbReference>
<keyword evidence="4" id="KW-1185">Reference proteome</keyword>
<proteinExistence type="predicted"/>
<feature type="domain" description="[2Fe-2S]-binding" evidence="2">
    <location>
        <begin position="25"/>
        <end position="54"/>
    </location>
</feature>
<dbReference type="SUPFAM" id="SSF56176">
    <property type="entry name" value="FAD-binding/transporter-associated domain-like"/>
    <property type="match status" value="1"/>
</dbReference>
<evidence type="ECO:0000313" key="4">
    <source>
        <dbReference type="Proteomes" id="UP000306102"/>
    </source>
</evidence>
<dbReference type="AlphaFoldDB" id="A0A4S4EM31"/>
<evidence type="ECO:0000256" key="1">
    <source>
        <dbReference type="ARBA" id="ARBA00022505"/>
    </source>
</evidence>